<gene>
    <name evidence="5" type="ORF">H312_01330</name>
</gene>
<evidence type="ECO:0000313" key="5">
    <source>
        <dbReference type="EMBL" id="KCZ81252.1"/>
    </source>
</evidence>
<dbReference type="GO" id="GO:0016471">
    <property type="term" value="C:vacuolar proton-transporting V-type ATPase complex"/>
    <property type="evidence" value="ECO:0007669"/>
    <property type="project" value="InterPro"/>
</dbReference>
<evidence type="ECO:0000256" key="4">
    <source>
        <dbReference type="ARBA" id="ARBA00023065"/>
    </source>
</evidence>
<sequence length="104" mass="12303">MNDDNLRKLIECEKRSKEEVEIARKEILKSRIKAREDCLEEINEMKIEQERKLKVIEDDIDLEISNEKKKIDTELSKNLKKLKESISDVDKLVDYIVKGISNIE</sequence>
<dbReference type="GO" id="GO:0046961">
    <property type="term" value="F:proton-transporting ATPase activity, rotational mechanism"/>
    <property type="evidence" value="ECO:0007669"/>
    <property type="project" value="InterPro"/>
</dbReference>
<reference evidence="6" key="1">
    <citation type="submission" date="2013-02" db="EMBL/GenBank/DDBJ databases">
        <authorList>
            <consortium name="The Broad Institute Genome Sequencing Platform"/>
            <person name="Cuomo C."/>
            <person name="Becnel J."/>
            <person name="Sanscrainte N."/>
            <person name="Walker B."/>
            <person name="Young S.K."/>
            <person name="Zeng Q."/>
            <person name="Gargeya S."/>
            <person name="Fitzgerald M."/>
            <person name="Haas B."/>
            <person name="Abouelleil A."/>
            <person name="Alvarado L."/>
            <person name="Arachchi H.M."/>
            <person name="Berlin A.M."/>
            <person name="Chapman S.B."/>
            <person name="Dewar J."/>
            <person name="Goldberg J."/>
            <person name="Griggs A."/>
            <person name="Gujja S."/>
            <person name="Hansen M."/>
            <person name="Howarth C."/>
            <person name="Imamovic A."/>
            <person name="Larimer J."/>
            <person name="McCowan C."/>
            <person name="Murphy C."/>
            <person name="Neiman D."/>
            <person name="Pearson M."/>
            <person name="Priest M."/>
            <person name="Roberts A."/>
            <person name="Saif S."/>
            <person name="Shea T."/>
            <person name="Sisk P."/>
            <person name="Sykes S."/>
            <person name="Wortman J."/>
            <person name="Nusbaum C."/>
            <person name="Birren B."/>
        </authorList>
    </citation>
    <scope>NUCLEOTIDE SEQUENCE [LARGE SCALE GENOMIC DNA]</scope>
    <source>
        <strain evidence="6">PRA339</strain>
    </source>
</reference>
<evidence type="ECO:0000256" key="1">
    <source>
        <dbReference type="ARBA" id="ARBA00010066"/>
    </source>
</evidence>
<dbReference type="Proteomes" id="UP000030655">
    <property type="component" value="Unassembled WGS sequence"/>
</dbReference>
<evidence type="ECO:0000256" key="3">
    <source>
        <dbReference type="ARBA" id="ARBA00022781"/>
    </source>
</evidence>
<dbReference type="HOGENOM" id="CLU_177918_0_0_1"/>
<dbReference type="AlphaFoldDB" id="A0A059F2B1"/>
<dbReference type="VEuPathDB" id="MicrosporidiaDB:H312_01330"/>
<keyword evidence="4" id="KW-0406">Ion transport</keyword>
<dbReference type="OrthoDB" id="10356526at2759"/>
<proteinExistence type="inferred from homology"/>
<keyword evidence="2" id="KW-0813">Transport</keyword>
<evidence type="ECO:0008006" key="7">
    <source>
        <dbReference type="Google" id="ProtNLM"/>
    </source>
</evidence>
<dbReference type="InterPro" id="IPR005124">
    <property type="entry name" value="V-ATPase_G"/>
</dbReference>
<keyword evidence="3" id="KW-0375">Hydrogen ion transport</keyword>
<evidence type="ECO:0000313" key="6">
    <source>
        <dbReference type="Proteomes" id="UP000030655"/>
    </source>
</evidence>
<comment type="similarity">
    <text evidence="1">Belongs to the V-ATPase G subunit family.</text>
</comment>
<reference evidence="5 6" key="2">
    <citation type="submission" date="2014-03" db="EMBL/GenBank/DDBJ databases">
        <title>The Genome Sequence of Anncaliia algerae insect isolate PRA339.</title>
        <authorList>
            <consortium name="The Broad Institute Genome Sequencing Platform"/>
            <consortium name="The Broad Institute Genome Sequencing Center for Infectious Disease"/>
            <person name="Cuomo C."/>
            <person name="Becnel J."/>
            <person name="Sanscrainte N."/>
            <person name="Walker B."/>
            <person name="Young S.K."/>
            <person name="Zeng Q."/>
            <person name="Gargeya S."/>
            <person name="Fitzgerald M."/>
            <person name="Haas B."/>
            <person name="Abouelleil A."/>
            <person name="Alvarado L."/>
            <person name="Arachchi H.M."/>
            <person name="Berlin A.M."/>
            <person name="Chapman S.B."/>
            <person name="Dewar J."/>
            <person name="Goldberg J."/>
            <person name="Griggs A."/>
            <person name="Gujja S."/>
            <person name="Hansen M."/>
            <person name="Howarth C."/>
            <person name="Imamovic A."/>
            <person name="Larimer J."/>
            <person name="McCowan C."/>
            <person name="Murphy C."/>
            <person name="Neiman D."/>
            <person name="Pearson M."/>
            <person name="Priest M."/>
            <person name="Roberts A."/>
            <person name="Saif S."/>
            <person name="Shea T."/>
            <person name="Sisk P."/>
            <person name="Sykes S."/>
            <person name="Wortman J."/>
            <person name="Nusbaum C."/>
            <person name="Birren B."/>
        </authorList>
    </citation>
    <scope>NUCLEOTIDE SEQUENCE [LARGE SCALE GENOMIC DNA]</scope>
    <source>
        <strain evidence="5 6">PRA339</strain>
    </source>
</reference>
<organism evidence="5 6">
    <name type="scientific">Anncaliia algerae PRA339</name>
    <dbReference type="NCBI Taxonomy" id="1288291"/>
    <lineage>
        <taxon>Eukaryota</taxon>
        <taxon>Fungi</taxon>
        <taxon>Fungi incertae sedis</taxon>
        <taxon>Microsporidia</taxon>
        <taxon>Tubulinosematoidea</taxon>
        <taxon>Tubulinosematidae</taxon>
        <taxon>Anncaliia</taxon>
    </lineage>
</organism>
<dbReference type="Gene3D" id="1.20.5.2950">
    <property type="match status" value="1"/>
</dbReference>
<protein>
    <recommendedName>
        <fullName evidence="7">V-type proton ATPase subunit G</fullName>
    </recommendedName>
</protein>
<evidence type="ECO:0000256" key="2">
    <source>
        <dbReference type="ARBA" id="ARBA00022448"/>
    </source>
</evidence>
<name>A0A059F2B1_9MICR</name>
<dbReference type="Pfam" id="PF03179">
    <property type="entry name" value="V-ATPase_G"/>
    <property type="match status" value="1"/>
</dbReference>
<keyword evidence="6" id="KW-1185">Reference proteome</keyword>
<dbReference type="EMBL" id="KK365146">
    <property type="protein sequence ID" value="KCZ81252.1"/>
    <property type="molecule type" value="Genomic_DNA"/>
</dbReference>
<accession>A0A059F2B1</accession>